<organism evidence="1 2">
    <name type="scientific">Tropilaelaps mercedesae</name>
    <dbReference type="NCBI Taxonomy" id="418985"/>
    <lineage>
        <taxon>Eukaryota</taxon>
        <taxon>Metazoa</taxon>
        <taxon>Ecdysozoa</taxon>
        <taxon>Arthropoda</taxon>
        <taxon>Chelicerata</taxon>
        <taxon>Arachnida</taxon>
        <taxon>Acari</taxon>
        <taxon>Parasitiformes</taxon>
        <taxon>Mesostigmata</taxon>
        <taxon>Gamasina</taxon>
        <taxon>Dermanyssoidea</taxon>
        <taxon>Laelapidae</taxon>
        <taxon>Tropilaelaps</taxon>
    </lineage>
</organism>
<keyword evidence="2" id="KW-1185">Reference proteome</keyword>
<sequence length="69" mass="7854">MIGDRCTICSMYKCINILILTFSCRHESLTGGIKPGRQHARSTRFTSRLNVTAGPVHTWQTFLTTNVRR</sequence>
<proteinExistence type="predicted"/>
<gene>
    <name evidence="1" type="ORF">BIW11_10361</name>
</gene>
<accession>A0A1V9XGB5</accession>
<evidence type="ECO:0000313" key="2">
    <source>
        <dbReference type="Proteomes" id="UP000192247"/>
    </source>
</evidence>
<protein>
    <submittedName>
        <fullName evidence="1">Uncharacterized protein</fullName>
    </submittedName>
</protein>
<reference evidence="1 2" key="1">
    <citation type="journal article" date="2017" name="Gigascience">
        <title>Draft genome of the honey bee ectoparasitic mite, Tropilaelaps mercedesae, is shaped by the parasitic life history.</title>
        <authorList>
            <person name="Dong X."/>
            <person name="Armstrong S.D."/>
            <person name="Xia D."/>
            <person name="Makepeace B.L."/>
            <person name="Darby A.C."/>
            <person name="Kadowaki T."/>
        </authorList>
    </citation>
    <scope>NUCLEOTIDE SEQUENCE [LARGE SCALE GENOMIC DNA]</scope>
    <source>
        <strain evidence="1">Wuxi-XJTLU</strain>
    </source>
</reference>
<dbReference type="InParanoid" id="A0A1V9XGB5"/>
<dbReference type="Proteomes" id="UP000192247">
    <property type="component" value="Unassembled WGS sequence"/>
</dbReference>
<name>A0A1V9XGB5_9ACAR</name>
<dbReference type="EMBL" id="MNPL01011718">
    <property type="protein sequence ID" value="OQR72466.1"/>
    <property type="molecule type" value="Genomic_DNA"/>
</dbReference>
<evidence type="ECO:0000313" key="1">
    <source>
        <dbReference type="EMBL" id="OQR72466.1"/>
    </source>
</evidence>
<dbReference type="AlphaFoldDB" id="A0A1V9XGB5"/>
<dbReference type="PROSITE" id="PS51257">
    <property type="entry name" value="PROKAR_LIPOPROTEIN"/>
    <property type="match status" value="1"/>
</dbReference>
<comment type="caution">
    <text evidence="1">The sequence shown here is derived from an EMBL/GenBank/DDBJ whole genome shotgun (WGS) entry which is preliminary data.</text>
</comment>